<protein>
    <submittedName>
        <fullName evidence="2">Uncharacterized protein</fullName>
    </submittedName>
</protein>
<gene>
    <name evidence="2" type="ORF">MELLADRAFT_109685</name>
</gene>
<accession>F4RXA5</accession>
<reference evidence="3" key="1">
    <citation type="journal article" date="2011" name="Proc. Natl. Acad. Sci. U.S.A.">
        <title>Obligate biotrophy features unraveled by the genomic analysis of rust fungi.</title>
        <authorList>
            <person name="Duplessis S."/>
            <person name="Cuomo C.A."/>
            <person name="Lin Y.-C."/>
            <person name="Aerts A."/>
            <person name="Tisserant E."/>
            <person name="Veneault-Fourrey C."/>
            <person name="Joly D.L."/>
            <person name="Hacquard S."/>
            <person name="Amselem J."/>
            <person name="Cantarel B.L."/>
            <person name="Chiu R."/>
            <person name="Coutinho P.M."/>
            <person name="Feau N."/>
            <person name="Field M."/>
            <person name="Frey P."/>
            <person name="Gelhaye E."/>
            <person name="Goldberg J."/>
            <person name="Grabherr M.G."/>
            <person name="Kodira C.D."/>
            <person name="Kohler A."/>
            <person name="Kuees U."/>
            <person name="Lindquist E.A."/>
            <person name="Lucas S.M."/>
            <person name="Mago R."/>
            <person name="Mauceli E."/>
            <person name="Morin E."/>
            <person name="Murat C."/>
            <person name="Pangilinan J.L."/>
            <person name="Park R."/>
            <person name="Pearson M."/>
            <person name="Quesneville H."/>
            <person name="Rouhier N."/>
            <person name="Sakthikumar S."/>
            <person name="Salamov A.A."/>
            <person name="Schmutz J."/>
            <person name="Selles B."/>
            <person name="Shapiro H."/>
            <person name="Tanguay P."/>
            <person name="Tuskan G.A."/>
            <person name="Henrissat B."/>
            <person name="Van de Peer Y."/>
            <person name="Rouze P."/>
            <person name="Ellis J.G."/>
            <person name="Dodds P.N."/>
            <person name="Schein J.E."/>
            <person name="Zhong S."/>
            <person name="Hamelin R.C."/>
            <person name="Grigoriev I.V."/>
            <person name="Szabo L.J."/>
            <person name="Martin F."/>
        </authorList>
    </citation>
    <scope>NUCLEOTIDE SEQUENCE [LARGE SCALE GENOMIC DNA]</scope>
    <source>
        <strain evidence="3">98AG31 / pathotype 3-4-7</strain>
    </source>
</reference>
<dbReference type="RefSeq" id="XP_007413726.1">
    <property type="nucleotide sequence ID" value="XM_007413664.1"/>
</dbReference>
<dbReference type="HOGENOM" id="CLU_1390514_0_0_1"/>
<evidence type="ECO:0000313" key="3">
    <source>
        <dbReference type="Proteomes" id="UP000001072"/>
    </source>
</evidence>
<organism evidence="3">
    <name type="scientific">Melampsora larici-populina (strain 98AG31 / pathotype 3-4-7)</name>
    <name type="common">Poplar leaf rust fungus</name>
    <dbReference type="NCBI Taxonomy" id="747676"/>
    <lineage>
        <taxon>Eukaryota</taxon>
        <taxon>Fungi</taxon>
        <taxon>Dikarya</taxon>
        <taxon>Basidiomycota</taxon>
        <taxon>Pucciniomycotina</taxon>
        <taxon>Pucciniomycetes</taxon>
        <taxon>Pucciniales</taxon>
        <taxon>Melampsoraceae</taxon>
        <taxon>Melampsora</taxon>
    </lineage>
</organism>
<dbReference type="KEGG" id="mlr:MELLADRAFT_109685"/>
<evidence type="ECO:0000313" key="2">
    <source>
        <dbReference type="EMBL" id="EGG02933.1"/>
    </source>
</evidence>
<feature type="region of interest" description="Disordered" evidence="1">
    <location>
        <begin position="32"/>
        <end position="71"/>
    </location>
</feature>
<dbReference type="VEuPathDB" id="FungiDB:MELLADRAFT_109685"/>
<evidence type="ECO:0000256" key="1">
    <source>
        <dbReference type="SAM" id="MobiDB-lite"/>
    </source>
</evidence>
<sequence>MAVRAADILDLRSIVTQTFPQLRSQGEIYRHPHASHQASQRPAHHSLPSSSRNGPTPMDIDVNAVSTDQDGSNPFPAIRRICISKNLCFDCLKPYDDEHKRLQLTNGKRSCPNQSARIEDKLKMLRESVSNNCPGVRSSSVPTQISAVQLELSDYEALPNTIKEETTQLLESFWSTLHTPDYESTSNDLVDQNDSS</sequence>
<dbReference type="AlphaFoldDB" id="F4RXA5"/>
<keyword evidence="3" id="KW-1185">Reference proteome</keyword>
<dbReference type="OrthoDB" id="10610299at2759"/>
<name>F4RXA5_MELLP</name>
<dbReference type="InParanoid" id="F4RXA5"/>
<proteinExistence type="predicted"/>
<dbReference type="Proteomes" id="UP000001072">
    <property type="component" value="Unassembled WGS sequence"/>
</dbReference>
<dbReference type="EMBL" id="GL883127">
    <property type="protein sequence ID" value="EGG02933.1"/>
    <property type="molecule type" value="Genomic_DNA"/>
</dbReference>
<dbReference type="GeneID" id="18923835"/>